<keyword evidence="8" id="KW-0175">Coiled coil</keyword>
<name>C6BZU0_MARSD</name>
<evidence type="ECO:0000256" key="9">
    <source>
        <dbReference type="SAM" id="Phobius"/>
    </source>
</evidence>
<dbReference type="Proteomes" id="UP000002601">
    <property type="component" value="Chromosome"/>
</dbReference>
<dbReference type="InterPro" id="IPR016131">
    <property type="entry name" value="Haemerythrin_Fe_BS"/>
</dbReference>
<dbReference type="PROSITE" id="PS00550">
    <property type="entry name" value="HEMERYTHRINS"/>
    <property type="match status" value="1"/>
</dbReference>
<protein>
    <submittedName>
        <fullName evidence="11">Methyl-accepting chemotaxis sensory transducer</fullName>
    </submittedName>
</protein>
<dbReference type="PANTHER" id="PTHR32089:SF112">
    <property type="entry name" value="LYSOZYME-LIKE PROTEIN-RELATED"/>
    <property type="match status" value="1"/>
</dbReference>
<dbReference type="OrthoDB" id="9765238at2"/>
<dbReference type="eggNOG" id="COG2703">
    <property type="taxonomic scope" value="Bacteria"/>
</dbReference>
<feature type="transmembrane region" description="Helical" evidence="9">
    <location>
        <begin position="40"/>
        <end position="60"/>
    </location>
</feature>
<dbReference type="InterPro" id="IPR012312">
    <property type="entry name" value="Hemerythrin-like"/>
</dbReference>
<dbReference type="SUPFAM" id="SSF58104">
    <property type="entry name" value="Methyl-accepting chemotaxis protein (MCP) signaling domain"/>
    <property type="match status" value="1"/>
</dbReference>
<dbReference type="NCBIfam" id="NF033749">
    <property type="entry name" value="bact_hemeryth"/>
    <property type="match status" value="1"/>
</dbReference>
<dbReference type="PANTHER" id="PTHR32089">
    <property type="entry name" value="METHYL-ACCEPTING CHEMOTAXIS PROTEIN MCPB"/>
    <property type="match status" value="1"/>
</dbReference>
<keyword evidence="9" id="KW-0812">Transmembrane</keyword>
<dbReference type="NCBIfam" id="TIGR02481">
    <property type="entry name" value="hemeryth_dom"/>
    <property type="match status" value="1"/>
</dbReference>
<comment type="similarity">
    <text evidence="2">Belongs to the hemerythrin family.</text>
</comment>
<comment type="subcellular location">
    <subcellularLocation>
        <location evidence="1">Membrane</location>
    </subcellularLocation>
</comment>
<evidence type="ECO:0000256" key="6">
    <source>
        <dbReference type="ARBA" id="ARBA00029447"/>
    </source>
</evidence>
<dbReference type="SMART" id="SM00283">
    <property type="entry name" value="MA"/>
    <property type="match status" value="1"/>
</dbReference>
<dbReference type="eggNOG" id="COG0840">
    <property type="taxonomic scope" value="Bacteria"/>
</dbReference>
<evidence type="ECO:0000259" key="10">
    <source>
        <dbReference type="PROSITE" id="PS50111"/>
    </source>
</evidence>
<dbReference type="SUPFAM" id="SSF47188">
    <property type="entry name" value="Hemerythrin-like"/>
    <property type="match status" value="1"/>
</dbReference>
<organism evidence="11 12">
    <name type="scientific">Maridesulfovibrio salexigens (strain ATCC 14822 / DSM 2638 / NCIMB 8403 / VKM B-1763)</name>
    <name type="common">Desulfovibrio salexigens</name>
    <dbReference type="NCBI Taxonomy" id="526222"/>
    <lineage>
        <taxon>Bacteria</taxon>
        <taxon>Pseudomonadati</taxon>
        <taxon>Thermodesulfobacteriota</taxon>
        <taxon>Desulfovibrionia</taxon>
        <taxon>Desulfovibrionales</taxon>
        <taxon>Desulfovibrionaceae</taxon>
        <taxon>Maridesulfovibrio</taxon>
    </lineage>
</organism>
<keyword evidence="9" id="KW-1133">Transmembrane helix</keyword>
<dbReference type="Gene3D" id="1.20.120.50">
    <property type="entry name" value="Hemerythrin-like"/>
    <property type="match status" value="1"/>
</dbReference>
<reference evidence="11 12" key="1">
    <citation type="submission" date="2009-06" db="EMBL/GenBank/DDBJ databases">
        <title>Complete sequence of Desulfovibrio salexigens DSM 2638.</title>
        <authorList>
            <consortium name="US DOE Joint Genome Institute"/>
            <person name="Lucas S."/>
            <person name="Copeland A."/>
            <person name="Lapidus A."/>
            <person name="Glavina del Rio T."/>
            <person name="Tice H."/>
            <person name="Bruce D."/>
            <person name="Goodwin L."/>
            <person name="Pitluck S."/>
            <person name="Munk A.C."/>
            <person name="Brettin T."/>
            <person name="Detter J.C."/>
            <person name="Han C."/>
            <person name="Tapia R."/>
            <person name="Larimer F."/>
            <person name="Land M."/>
            <person name="Hauser L."/>
            <person name="Kyrpides N."/>
            <person name="Anderson I."/>
            <person name="Wall J.D."/>
            <person name="Arkin A.P."/>
            <person name="Dehal P."/>
            <person name="Chivian D."/>
            <person name="Giles B."/>
            <person name="Hazen T.C."/>
        </authorList>
    </citation>
    <scope>NUCLEOTIDE SEQUENCE [LARGE SCALE GENOMIC DNA]</scope>
    <source>
        <strain evidence="12">ATCC 14822 / DSM 2638 / NCIMB 8403 / VKM B-1763</strain>
    </source>
</reference>
<dbReference type="InterPro" id="IPR004089">
    <property type="entry name" value="MCPsignal_dom"/>
</dbReference>
<gene>
    <name evidence="11" type="ordered locus">Desal_0932</name>
</gene>
<comment type="similarity">
    <text evidence="6">Belongs to the methyl-accepting chemotaxis (MCP) protein family.</text>
</comment>
<evidence type="ECO:0000313" key="12">
    <source>
        <dbReference type="Proteomes" id="UP000002601"/>
    </source>
</evidence>
<dbReference type="PROSITE" id="PS50111">
    <property type="entry name" value="CHEMOTAXIS_TRANSDUC_2"/>
    <property type="match status" value="1"/>
</dbReference>
<evidence type="ECO:0000256" key="7">
    <source>
        <dbReference type="PROSITE-ProRule" id="PRU00284"/>
    </source>
</evidence>
<accession>C6BZU0</accession>
<dbReference type="AlphaFoldDB" id="C6BZU0"/>
<evidence type="ECO:0000256" key="2">
    <source>
        <dbReference type="ARBA" id="ARBA00010587"/>
    </source>
</evidence>
<dbReference type="InterPro" id="IPR035938">
    <property type="entry name" value="Hemerythrin-like_sf"/>
</dbReference>
<dbReference type="GO" id="GO:0046872">
    <property type="term" value="F:metal ion binding"/>
    <property type="evidence" value="ECO:0007669"/>
    <property type="project" value="UniProtKB-KW"/>
</dbReference>
<dbReference type="RefSeq" id="WP_015850816.1">
    <property type="nucleotide sequence ID" value="NC_012881.1"/>
</dbReference>
<evidence type="ECO:0000256" key="1">
    <source>
        <dbReference type="ARBA" id="ARBA00004370"/>
    </source>
</evidence>
<dbReference type="EMBL" id="CP001649">
    <property type="protein sequence ID" value="ACS78997.1"/>
    <property type="molecule type" value="Genomic_DNA"/>
</dbReference>
<dbReference type="Gene3D" id="1.10.287.950">
    <property type="entry name" value="Methyl-accepting chemotaxis protein"/>
    <property type="match status" value="1"/>
</dbReference>
<dbReference type="GO" id="GO:0007165">
    <property type="term" value="P:signal transduction"/>
    <property type="evidence" value="ECO:0007669"/>
    <property type="project" value="UniProtKB-KW"/>
</dbReference>
<keyword evidence="5 7" id="KW-0807">Transducer</keyword>
<dbReference type="KEGG" id="dsa:Desal_0932"/>
<dbReference type="CDD" id="cd12107">
    <property type="entry name" value="Hemerythrin"/>
    <property type="match status" value="1"/>
</dbReference>
<evidence type="ECO:0000256" key="3">
    <source>
        <dbReference type="ARBA" id="ARBA00022723"/>
    </source>
</evidence>
<evidence type="ECO:0000256" key="4">
    <source>
        <dbReference type="ARBA" id="ARBA00023004"/>
    </source>
</evidence>
<dbReference type="HOGENOM" id="CLU_000445_107_18_7"/>
<keyword evidence="3" id="KW-0479">Metal-binding</keyword>
<dbReference type="CDD" id="cd11386">
    <property type="entry name" value="MCP_signal"/>
    <property type="match status" value="1"/>
</dbReference>
<keyword evidence="4" id="KW-0408">Iron</keyword>
<dbReference type="Gene3D" id="6.10.340.10">
    <property type="match status" value="1"/>
</dbReference>
<dbReference type="STRING" id="526222.Desal_0932"/>
<evidence type="ECO:0000313" key="11">
    <source>
        <dbReference type="EMBL" id="ACS78997.1"/>
    </source>
</evidence>
<dbReference type="InterPro" id="IPR012827">
    <property type="entry name" value="Hemerythrin_metal-bd"/>
</dbReference>
<dbReference type="Pfam" id="PF01814">
    <property type="entry name" value="Hemerythrin"/>
    <property type="match status" value="1"/>
</dbReference>
<sequence>MNISTRLKLSAFVLGFIPAIIAIILFAFSPEFVFGSVSSTVVLCGIAASLLLTIFIVYSISRNVISPIENLRDFAVDVQKGKANDECSGFYMHELEELKVAVCAMVASLEDANKRAESLSEEARLKNIEIETALQSSRDKEEQTQKLIASMRKAADKAGNSSERIFSGINDLSERIEKVGEGVEVQRDRMTETATAMEEMNSTVAEVARNASLAAGNADQSRENAATGARGVNDAVDAIKKVEDEVLSLKQTMSQLGERAENIDRVINVINDIADQTNLLALNAAIEAARAGEAGRGFAVVADEVRKLAEKTMEATKEVGDAITDIQEHAKTNVASVDRAAADIVAGTETAVESGKYMQEIVTIIESTSEQVESIATASEEQSATSEEINNAVSDVTQVAQETAEEMGEARNILIEVSSLVQELDTLINGMAQGDLASASGNELVTWSDTAYSVGIKAIDVQHKKLVGMINGLHKAMRDRASDTVMKKLVEELKNYTVDHFSTEEKLFDRYGYPQTPAHKELHEKFVNQVLEFEAALLSGKAKVTMDVMQFLKDWLIQHIQGEDRKYTSFLNSHGIR</sequence>
<evidence type="ECO:0000256" key="8">
    <source>
        <dbReference type="SAM" id="Coils"/>
    </source>
</evidence>
<dbReference type="GO" id="GO:0016020">
    <property type="term" value="C:membrane"/>
    <property type="evidence" value="ECO:0007669"/>
    <property type="project" value="UniProtKB-SubCell"/>
</dbReference>
<proteinExistence type="inferred from homology"/>
<feature type="transmembrane region" description="Helical" evidence="9">
    <location>
        <begin position="7"/>
        <end position="28"/>
    </location>
</feature>
<feature type="coiled-coil region" evidence="8">
    <location>
        <begin position="232"/>
        <end position="259"/>
    </location>
</feature>
<dbReference type="GO" id="GO:0006935">
    <property type="term" value="P:chemotaxis"/>
    <property type="evidence" value="ECO:0007669"/>
    <property type="project" value="UniProtKB-ARBA"/>
</dbReference>
<dbReference type="FunFam" id="1.10.287.950:FF:000001">
    <property type="entry name" value="Methyl-accepting chemotaxis sensory transducer"/>
    <property type="match status" value="1"/>
</dbReference>
<keyword evidence="12" id="KW-1185">Reference proteome</keyword>
<feature type="domain" description="Methyl-accepting transducer" evidence="10">
    <location>
        <begin position="161"/>
        <end position="397"/>
    </location>
</feature>
<evidence type="ECO:0000256" key="5">
    <source>
        <dbReference type="ARBA" id="ARBA00023224"/>
    </source>
</evidence>
<dbReference type="Pfam" id="PF00015">
    <property type="entry name" value="MCPsignal"/>
    <property type="match status" value="1"/>
</dbReference>
<keyword evidence="9" id="KW-0472">Membrane</keyword>